<keyword evidence="6" id="KW-0256">Endoplasmic reticulum</keyword>
<feature type="transmembrane region" description="Helical" evidence="12">
    <location>
        <begin position="12"/>
        <end position="32"/>
    </location>
</feature>
<evidence type="ECO:0000256" key="12">
    <source>
        <dbReference type="SAM" id="Phobius"/>
    </source>
</evidence>
<feature type="compositionally biased region" description="Basic and acidic residues" evidence="11">
    <location>
        <begin position="122"/>
        <end position="176"/>
    </location>
</feature>
<evidence type="ECO:0000256" key="9">
    <source>
        <dbReference type="ARBA" id="ARBA00049608"/>
    </source>
</evidence>
<evidence type="ECO:0000256" key="6">
    <source>
        <dbReference type="ARBA" id="ARBA00022824"/>
    </source>
</evidence>
<dbReference type="Proteomes" id="UP000310200">
    <property type="component" value="Unassembled WGS sequence"/>
</dbReference>
<comment type="caution">
    <text evidence="13">The sequence shown here is derived from an EMBL/GenBank/DDBJ whole genome shotgun (WGS) entry which is preliminary data.</text>
</comment>
<keyword evidence="4 12" id="KW-0812">Transmembrane</keyword>
<dbReference type="PANTHER" id="PTHR48176:SF1">
    <property type="entry name" value="DDRGK DOMAIN-CONTAINING PROTEIN 1"/>
    <property type="match status" value="1"/>
</dbReference>
<dbReference type="PANTHER" id="PTHR48176">
    <property type="entry name" value="DDRGK DOMAIN-CONTAINING PROTEIN 1"/>
    <property type="match status" value="1"/>
</dbReference>
<sequence length="309" mass="35447">MASILSSRMDVYLLTFIAAAIVVLIVICTAFLQAMRKVRANRQARDDGEGVAVAQAGRLRRVGAVRNVRRRMQANATYRPEEDGPDRRVNHPEDNDEDGERDDKVESPDHKVGAKKRAKLAAKAEKRIQREAAEREREERKKREQHLQEERDKQAEKEQAEQLRTEEAERKAREEKEKQEYEEYLKMKEAFSVEEEGYQQENGDYEENLLQEFLTYIKLNKVLVLEDLAVHFGLKTASVVERIQQLQANGNLTGVIDDRGKFIYISEDELEAVAKFVRQRGRVSITELAENSNNLITLTPAESCNVSAS</sequence>
<evidence type="ECO:0000256" key="1">
    <source>
        <dbReference type="ARBA" id="ARBA00004389"/>
    </source>
</evidence>
<name>A0A4S2L339_9HYME</name>
<dbReference type="InterPro" id="IPR050899">
    <property type="entry name" value="DDRGK_domain-containing"/>
</dbReference>
<feature type="compositionally biased region" description="Basic and acidic residues" evidence="11">
    <location>
        <begin position="101"/>
        <end position="112"/>
    </location>
</feature>
<dbReference type="GO" id="GO:0005789">
    <property type="term" value="C:endoplasmic reticulum membrane"/>
    <property type="evidence" value="ECO:0007669"/>
    <property type="project" value="UniProtKB-SubCell"/>
</dbReference>
<organism evidence="13 14">
    <name type="scientific">Temnothorax longispinosus</name>
    <dbReference type="NCBI Taxonomy" id="300112"/>
    <lineage>
        <taxon>Eukaryota</taxon>
        <taxon>Metazoa</taxon>
        <taxon>Ecdysozoa</taxon>
        <taxon>Arthropoda</taxon>
        <taxon>Hexapoda</taxon>
        <taxon>Insecta</taxon>
        <taxon>Pterygota</taxon>
        <taxon>Neoptera</taxon>
        <taxon>Endopterygota</taxon>
        <taxon>Hymenoptera</taxon>
        <taxon>Apocrita</taxon>
        <taxon>Aculeata</taxon>
        <taxon>Formicoidea</taxon>
        <taxon>Formicidae</taxon>
        <taxon>Myrmicinae</taxon>
        <taxon>Temnothorax</taxon>
    </lineage>
</organism>
<evidence type="ECO:0000256" key="10">
    <source>
        <dbReference type="ARBA" id="ARBA00049687"/>
    </source>
</evidence>
<dbReference type="Gene3D" id="1.10.10.10">
    <property type="entry name" value="Winged helix-like DNA-binding domain superfamily/Winged helix DNA-binding domain"/>
    <property type="match status" value="1"/>
</dbReference>
<dbReference type="FunFam" id="1.10.10.10:FF:000143">
    <property type="entry name" value="DDRGK domain-containing protein 1"/>
    <property type="match status" value="1"/>
</dbReference>
<reference evidence="13 14" key="1">
    <citation type="journal article" date="2019" name="Philos. Trans. R. Soc. Lond., B, Biol. Sci.">
        <title>Ant behaviour and brain gene expression of defending hosts depend on the ecological success of the intruding social parasite.</title>
        <authorList>
            <person name="Kaur R."/>
            <person name="Stoldt M."/>
            <person name="Jongepier E."/>
            <person name="Feldmeyer B."/>
            <person name="Menzel F."/>
            <person name="Bornberg-Bauer E."/>
            <person name="Foitzik S."/>
        </authorList>
    </citation>
    <scope>NUCLEOTIDE SEQUENCE [LARGE SCALE GENOMIC DNA]</scope>
    <source>
        <tissue evidence="13">Whole body</tissue>
    </source>
</reference>
<dbReference type="AlphaFoldDB" id="A0A4S2L339"/>
<dbReference type="InterPro" id="IPR019153">
    <property type="entry name" value="DDRGK_dom-contain"/>
</dbReference>
<feature type="compositionally biased region" description="Basic and acidic residues" evidence="11">
    <location>
        <begin position="79"/>
        <end position="93"/>
    </location>
</feature>
<evidence type="ECO:0000256" key="5">
    <source>
        <dbReference type="ARBA" id="ARBA00022786"/>
    </source>
</evidence>
<dbReference type="InterPro" id="IPR036390">
    <property type="entry name" value="WH_DNA-bd_sf"/>
</dbReference>
<evidence type="ECO:0000256" key="2">
    <source>
        <dbReference type="ARBA" id="ARBA00009829"/>
    </source>
</evidence>
<feature type="region of interest" description="Disordered" evidence="11">
    <location>
        <begin position="70"/>
        <end position="176"/>
    </location>
</feature>
<dbReference type="EMBL" id="QBLH01000187">
    <property type="protein sequence ID" value="TGZ57185.1"/>
    <property type="molecule type" value="Genomic_DNA"/>
</dbReference>
<keyword evidence="5" id="KW-0833">Ubl conjugation pathway</keyword>
<dbReference type="InterPro" id="IPR036388">
    <property type="entry name" value="WH-like_DNA-bd_sf"/>
</dbReference>
<evidence type="ECO:0000256" key="7">
    <source>
        <dbReference type="ARBA" id="ARBA00022989"/>
    </source>
</evidence>
<evidence type="ECO:0000256" key="3">
    <source>
        <dbReference type="ARBA" id="ARBA00018218"/>
    </source>
</evidence>
<comment type="function">
    <text evidence="9">Substrate adapter for ufmylation, the covalent attachment of the ubiquitin-like modifier UFM1 to substrate proteins. Required for ufmylation of Atg9; protects the nervous system during aging, possibly by stabilizing Atg9 and supporting its function.</text>
</comment>
<evidence type="ECO:0000256" key="4">
    <source>
        <dbReference type="ARBA" id="ARBA00022692"/>
    </source>
</evidence>
<keyword evidence="14" id="KW-1185">Reference proteome</keyword>
<evidence type="ECO:0000313" key="14">
    <source>
        <dbReference type="Proteomes" id="UP000310200"/>
    </source>
</evidence>
<comment type="similarity">
    <text evidence="2">Belongs to the DDRGK1 family.</text>
</comment>
<comment type="subcellular location">
    <subcellularLocation>
        <location evidence="1">Endoplasmic reticulum membrane</location>
        <topology evidence="1">Single-pass membrane protein</topology>
    </subcellularLocation>
</comment>
<dbReference type="Pfam" id="PF09756">
    <property type="entry name" value="DDRGK"/>
    <property type="match status" value="1"/>
</dbReference>
<evidence type="ECO:0000256" key="11">
    <source>
        <dbReference type="SAM" id="MobiDB-lite"/>
    </source>
</evidence>
<dbReference type="STRING" id="300112.A0A4S2L339"/>
<accession>A0A4S2L339</accession>
<comment type="subunit">
    <text evidence="10">Interacts with Atg9; the interaction is transient.</text>
</comment>
<gene>
    <name evidence="13" type="ORF">DBV15_10597</name>
</gene>
<dbReference type="GO" id="GO:0044389">
    <property type="term" value="F:ubiquitin-like protein ligase binding"/>
    <property type="evidence" value="ECO:0007669"/>
    <property type="project" value="TreeGrafter"/>
</dbReference>
<dbReference type="SMART" id="SM01128">
    <property type="entry name" value="DDRGK"/>
    <property type="match status" value="1"/>
</dbReference>
<evidence type="ECO:0000256" key="8">
    <source>
        <dbReference type="ARBA" id="ARBA00023136"/>
    </source>
</evidence>
<dbReference type="SUPFAM" id="SSF46785">
    <property type="entry name" value="Winged helix' DNA-binding domain"/>
    <property type="match status" value="1"/>
</dbReference>
<keyword evidence="8 12" id="KW-0472">Membrane</keyword>
<keyword evidence="7 12" id="KW-1133">Transmembrane helix</keyword>
<protein>
    <recommendedName>
        <fullName evidence="3">DDRGK domain-containing protein 1</fullName>
    </recommendedName>
</protein>
<proteinExistence type="inferred from homology"/>
<evidence type="ECO:0000313" key="13">
    <source>
        <dbReference type="EMBL" id="TGZ57185.1"/>
    </source>
</evidence>